<evidence type="ECO:0000313" key="1">
    <source>
        <dbReference type="EMBL" id="OAY40175.1"/>
    </source>
</evidence>
<gene>
    <name evidence="1" type="ORF">MANES_09G001700</name>
</gene>
<organism evidence="1">
    <name type="scientific">Manihot esculenta</name>
    <name type="common">Cassava</name>
    <name type="synonym">Jatropha manihot</name>
    <dbReference type="NCBI Taxonomy" id="3983"/>
    <lineage>
        <taxon>Eukaryota</taxon>
        <taxon>Viridiplantae</taxon>
        <taxon>Streptophyta</taxon>
        <taxon>Embryophyta</taxon>
        <taxon>Tracheophyta</taxon>
        <taxon>Spermatophyta</taxon>
        <taxon>Magnoliopsida</taxon>
        <taxon>eudicotyledons</taxon>
        <taxon>Gunneridae</taxon>
        <taxon>Pentapetalae</taxon>
        <taxon>rosids</taxon>
        <taxon>fabids</taxon>
        <taxon>Malpighiales</taxon>
        <taxon>Euphorbiaceae</taxon>
        <taxon>Crotonoideae</taxon>
        <taxon>Manihoteae</taxon>
        <taxon>Manihot</taxon>
    </lineage>
</organism>
<name>A0A2C9V6H7_MANES</name>
<dbReference type="EMBL" id="CM004395">
    <property type="protein sequence ID" value="OAY40175.1"/>
    <property type="molecule type" value="Genomic_DNA"/>
</dbReference>
<proteinExistence type="predicted"/>
<accession>A0A2C9V6H7</accession>
<dbReference type="AlphaFoldDB" id="A0A2C9V6H7"/>
<sequence length="40" mass="4854">MNEMYTFNNSQRQLVRGLVKKDNRMRNMCCKTEEGSWLIK</sequence>
<reference evidence="1" key="1">
    <citation type="submission" date="2016-02" db="EMBL/GenBank/DDBJ databases">
        <title>WGS assembly of Manihot esculenta.</title>
        <authorList>
            <person name="Bredeson J.V."/>
            <person name="Prochnik S.E."/>
            <person name="Lyons J.B."/>
            <person name="Schmutz J."/>
            <person name="Grimwood J."/>
            <person name="Vrebalov J."/>
            <person name="Bart R.S."/>
            <person name="Amuge T."/>
            <person name="Ferguson M.E."/>
            <person name="Green R."/>
            <person name="Putnam N."/>
            <person name="Stites J."/>
            <person name="Rounsley S."/>
            <person name="Rokhsar D.S."/>
        </authorList>
    </citation>
    <scope>NUCLEOTIDE SEQUENCE [LARGE SCALE GENOMIC DNA]</scope>
    <source>
        <tissue evidence="1">Leaf</tissue>
    </source>
</reference>
<protein>
    <submittedName>
        <fullName evidence="1">Uncharacterized protein</fullName>
    </submittedName>
</protein>